<dbReference type="OrthoDB" id="9813910at2"/>
<dbReference type="AlphaFoldDB" id="A0A7L4UNE5"/>
<keyword evidence="1" id="KW-0812">Transmembrane</keyword>
<reference evidence="3 4" key="1">
    <citation type="submission" date="2018-05" db="EMBL/GenBank/DDBJ databases">
        <title>Genomic Encyclopedia of Type Strains, Phase IV (KMG-IV): sequencing the most valuable type-strain genomes for metagenomic binning, comparative biology and taxonomic classification.</title>
        <authorList>
            <person name="Goeker M."/>
        </authorList>
    </citation>
    <scope>NUCLEOTIDE SEQUENCE [LARGE SCALE GENOMIC DNA]</scope>
    <source>
        <strain evidence="3 4">DSM 28579</strain>
    </source>
</reference>
<evidence type="ECO:0000256" key="1">
    <source>
        <dbReference type="SAM" id="Phobius"/>
    </source>
</evidence>
<dbReference type="RefSeq" id="WP_116496922.1">
    <property type="nucleotide sequence ID" value="NZ_QENZ01000005.1"/>
</dbReference>
<evidence type="ECO:0000259" key="2">
    <source>
        <dbReference type="Pfam" id="PF18935"/>
    </source>
</evidence>
<keyword evidence="1" id="KW-0472">Membrane</keyword>
<gene>
    <name evidence="3" type="ORF">C7377_1710</name>
</gene>
<name>A0A7L4UNE5_BALHA</name>
<feature type="transmembrane region" description="Helical" evidence="1">
    <location>
        <begin position="73"/>
        <end position="91"/>
    </location>
</feature>
<keyword evidence="4" id="KW-1185">Reference proteome</keyword>
<keyword evidence="1" id="KW-1133">Transmembrane helix</keyword>
<accession>A0A7L4UNE5</accession>
<feature type="domain" description="DUF5683" evidence="2">
    <location>
        <begin position="49"/>
        <end position="225"/>
    </location>
</feature>
<dbReference type="Pfam" id="PF18935">
    <property type="entry name" value="DUF5683"/>
    <property type="match status" value="1"/>
</dbReference>
<feature type="transmembrane region" description="Helical" evidence="1">
    <location>
        <begin position="168"/>
        <end position="186"/>
    </location>
</feature>
<dbReference type="InterPro" id="IPR043738">
    <property type="entry name" value="DUF5683"/>
</dbReference>
<proteinExistence type="predicted"/>
<sequence length="225" mass="26357">MRGVFLLVISLLSASYLFGQDVYVSPELADTTRYSLQAQDTVVVNNRKVHSPKRATIYEALVPGLGHIYNKKYWNLPFTYTGFGVTIFFIIDNTKKYEKYRNAYEDFAHYQKYLTQSPQYPLPIPEPESQRFRKVLDVDYSRFNSKQIETFQKALKNNKDRFRRYRDLSYISLVGVYILNVIWAATDAHFFNYDVSDDLSMQLQPQMLVMQDFKSGVGLNIVINF</sequence>
<dbReference type="Proteomes" id="UP000251835">
    <property type="component" value="Unassembled WGS sequence"/>
</dbReference>
<protein>
    <recommendedName>
        <fullName evidence="2">DUF5683 domain-containing protein</fullName>
    </recommendedName>
</protein>
<evidence type="ECO:0000313" key="3">
    <source>
        <dbReference type="EMBL" id="PVX50062.1"/>
    </source>
</evidence>
<dbReference type="EMBL" id="QENZ01000005">
    <property type="protein sequence ID" value="PVX50062.1"/>
    <property type="molecule type" value="Genomic_DNA"/>
</dbReference>
<comment type="caution">
    <text evidence="3">The sequence shown here is derived from an EMBL/GenBank/DDBJ whole genome shotgun (WGS) entry which is preliminary data.</text>
</comment>
<organism evidence="3 4">
    <name type="scientific">Balneicella halophila</name>
    <dbReference type="NCBI Taxonomy" id="1537566"/>
    <lineage>
        <taxon>Bacteria</taxon>
        <taxon>Pseudomonadati</taxon>
        <taxon>Bacteroidota</taxon>
        <taxon>Bacteroidia</taxon>
        <taxon>Bacteroidales</taxon>
        <taxon>Balneicellaceae</taxon>
        <taxon>Balneicella</taxon>
    </lineage>
</organism>
<evidence type="ECO:0000313" key="4">
    <source>
        <dbReference type="Proteomes" id="UP000251835"/>
    </source>
</evidence>